<reference evidence="3 4" key="1">
    <citation type="submission" date="2021-07" db="EMBL/GenBank/DDBJ databases">
        <title>Isolation and characterization of bacteria from a gold mining with a capacity of golden bioaccumulation.</title>
        <authorList>
            <person name="Yang X.J."/>
        </authorList>
    </citation>
    <scope>NUCLEOTIDE SEQUENCE [LARGE SCALE GENOMIC DNA]</scope>
    <source>
        <strain evidence="3 4">Au29</strain>
        <plasmid evidence="3 4">unnamed1</plasmid>
    </source>
</reference>
<name>A0ABX8TNQ0_9CAUL</name>
<geneLocation type="plasmid" evidence="3 4">
    <name>unnamed1</name>
</geneLocation>
<accession>A0ABX8TNQ0</accession>
<dbReference type="InterPro" id="IPR016071">
    <property type="entry name" value="Staphylococal_nuclease_OB-fold"/>
</dbReference>
<keyword evidence="3" id="KW-0614">Plasmid</keyword>
<dbReference type="SMART" id="SM00318">
    <property type="entry name" value="SNc"/>
    <property type="match status" value="1"/>
</dbReference>
<feature type="domain" description="TNase-like" evidence="2">
    <location>
        <begin position="29"/>
        <end position="156"/>
    </location>
</feature>
<feature type="signal peptide" evidence="1">
    <location>
        <begin position="1"/>
        <end position="24"/>
    </location>
</feature>
<dbReference type="EMBL" id="CP080035">
    <property type="protein sequence ID" value="QYC12354.1"/>
    <property type="molecule type" value="Genomic_DNA"/>
</dbReference>
<protein>
    <submittedName>
        <fullName evidence="3">Thermonuclease family protein</fullName>
    </submittedName>
</protein>
<keyword evidence="1" id="KW-0732">Signal</keyword>
<gene>
    <name evidence="3" type="ORF">KWG56_18505</name>
</gene>
<evidence type="ECO:0000256" key="1">
    <source>
        <dbReference type="SAM" id="SignalP"/>
    </source>
</evidence>
<evidence type="ECO:0000259" key="2">
    <source>
        <dbReference type="SMART" id="SM00318"/>
    </source>
</evidence>
<proteinExistence type="predicted"/>
<organism evidence="3 4">
    <name type="scientific">Brevundimonas nasdae</name>
    <dbReference type="NCBI Taxonomy" id="172043"/>
    <lineage>
        <taxon>Bacteria</taxon>
        <taxon>Pseudomonadati</taxon>
        <taxon>Pseudomonadota</taxon>
        <taxon>Alphaproteobacteria</taxon>
        <taxon>Caulobacterales</taxon>
        <taxon>Caulobacteraceae</taxon>
        <taxon>Brevundimonas</taxon>
    </lineage>
</organism>
<dbReference type="Proteomes" id="UP000824334">
    <property type="component" value="Plasmid unnamed1"/>
</dbReference>
<sequence length="205" mass="23024">MRKLIVRTGLVHAVLALATGAASAETRIQDVYEGRATVIDADGLRIRGNNIRLWGVDGPEYDQVCLKDRQAFQCGRDVSQHLRTLIGRSVVRCEYRDWNEGQLGLYAPRAVARCTVRGIDIADWLVSRGYAVPFYVPQYVNAGRQACNAGLGLWSGAWSEPSAWRIRREGAGMGLGRQSGRSCQQAFREMQSRMDRYNRHRPRGL</sequence>
<keyword evidence="4" id="KW-1185">Reference proteome</keyword>
<feature type="chain" id="PRO_5047270929" evidence="1">
    <location>
        <begin position="25"/>
        <end position="205"/>
    </location>
</feature>
<evidence type="ECO:0000313" key="3">
    <source>
        <dbReference type="EMBL" id="QYC12354.1"/>
    </source>
</evidence>
<evidence type="ECO:0000313" key="4">
    <source>
        <dbReference type="Proteomes" id="UP000824334"/>
    </source>
</evidence>